<evidence type="ECO:0000313" key="13">
    <source>
        <dbReference type="EMBL" id="MBF4767834.1"/>
    </source>
</evidence>
<accession>A0A930YM81</accession>
<feature type="transmembrane region" description="Helical" evidence="11">
    <location>
        <begin position="152"/>
        <end position="174"/>
    </location>
</feature>
<evidence type="ECO:0000256" key="4">
    <source>
        <dbReference type="ARBA" id="ARBA00022475"/>
    </source>
</evidence>
<dbReference type="AlphaFoldDB" id="A0A930YM81"/>
<dbReference type="PANTHER" id="PTHR30341:SF0">
    <property type="entry name" value="NA(+)_H(+) ANTIPORTER NHAA"/>
    <property type="match status" value="1"/>
</dbReference>
<feature type="compositionally biased region" description="Basic residues" evidence="12">
    <location>
        <begin position="18"/>
        <end position="27"/>
    </location>
</feature>
<reference evidence="13" key="1">
    <citation type="submission" date="2020-11" db="EMBL/GenBank/DDBJ databases">
        <title>Nocardioides cynanchi sp. nov., isolated from soil of rhizosphere of Cynanchum wilfordii.</title>
        <authorList>
            <person name="Lee J.-S."/>
            <person name="Suh M.K."/>
            <person name="Kim J.-S."/>
        </authorList>
    </citation>
    <scope>NUCLEOTIDE SEQUENCE</scope>
    <source>
        <strain evidence="13">KCTC 19276</strain>
    </source>
</reference>
<dbReference type="GO" id="GO:0015385">
    <property type="term" value="F:sodium:proton antiporter activity"/>
    <property type="evidence" value="ECO:0007669"/>
    <property type="project" value="UniProtKB-UniRule"/>
</dbReference>
<dbReference type="GO" id="GO:0006885">
    <property type="term" value="P:regulation of pH"/>
    <property type="evidence" value="ECO:0007669"/>
    <property type="project" value="UniProtKB-UniRule"/>
</dbReference>
<keyword evidence="4 11" id="KW-1003">Cell membrane</keyword>
<dbReference type="EMBL" id="JADKPO010000009">
    <property type="protein sequence ID" value="MBF4767834.1"/>
    <property type="molecule type" value="Genomic_DNA"/>
</dbReference>
<proteinExistence type="inferred from homology"/>
<keyword evidence="10 11" id="KW-0739">Sodium transport</keyword>
<feature type="transmembrane region" description="Helical" evidence="11">
    <location>
        <begin position="241"/>
        <end position="257"/>
    </location>
</feature>
<dbReference type="Pfam" id="PF06965">
    <property type="entry name" value="Na_H_antiport_1"/>
    <property type="match status" value="1"/>
</dbReference>
<comment type="caution">
    <text evidence="13">The sequence shown here is derived from an EMBL/GenBank/DDBJ whole genome shotgun (WGS) entry which is preliminary data.</text>
</comment>
<gene>
    <name evidence="11 13" type="primary">nhaA</name>
    <name evidence="13" type="ORF">ISU10_08660</name>
</gene>
<evidence type="ECO:0000256" key="7">
    <source>
        <dbReference type="ARBA" id="ARBA00023053"/>
    </source>
</evidence>
<feature type="transmembrane region" description="Helical" evidence="11">
    <location>
        <begin position="384"/>
        <end position="406"/>
    </location>
</feature>
<evidence type="ECO:0000256" key="10">
    <source>
        <dbReference type="ARBA" id="ARBA00023201"/>
    </source>
</evidence>
<keyword evidence="8 11" id="KW-0406">Ion transport</keyword>
<evidence type="ECO:0000256" key="5">
    <source>
        <dbReference type="ARBA" id="ARBA00022692"/>
    </source>
</evidence>
<dbReference type="Gene3D" id="1.20.1530.10">
    <property type="entry name" value="Na+/H+ antiporter like domain"/>
    <property type="match status" value="1"/>
</dbReference>
<comment type="subcellular location">
    <subcellularLocation>
        <location evidence="1">Cell inner membrane</location>
        <topology evidence="1">Multi-pass membrane protein</topology>
    </subcellularLocation>
    <subcellularLocation>
        <location evidence="11">Cell membrane</location>
        <topology evidence="11">Multi-pass membrane protein</topology>
    </subcellularLocation>
</comment>
<evidence type="ECO:0000256" key="11">
    <source>
        <dbReference type="HAMAP-Rule" id="MF_01844"/>
    </source>
</evidence>
<evidence type="ECO:0000256" key="2">
    <source>
        <dbReference type="ARBA" id="ARBA00022448"/>
    </source>
</evidence>
<feature type="compositionally biased region" description="Polar residues" evidence="12">
    <location>
        <begin position="1"/>
        <end position="11"/>
    </location>
</feature>
<comment type="function">
    <text evidence="11">Na(+)/H(+) antiporter that extrudes sodium in exchange for external protons.</text>
</comment>
<evidence type="ECO:0000256" key="12">
    <source>
        <dbReference type="SAM" id="MobiDB-lite"/>
    </source>
</evidence>
<evidence type="ECO:0000256" key="3">
    <source>
        <dbReference type="ARBA" id="ARBA00022449"/>
    </source>
</evidence>
<evidence type="ECO:0000313" key="14">
    <source>
        <dbReference type="Proteomes" id="UP000660668"/>
    </source>
</evidence>
<feature type="transmembrane region" description="Helical" evidence="11">
    <location>
        <begin position="418"/>
        <end position="438"/>
    </location>
</feature>
<keyword evidence="9 11" id="KW-0472">Membrane</keyword>
<comment type="similarity">
    <text evidence="11">Belongs to the NhaA Na(+)/H(+) (TC 2.A.33) antiporter family.</text>
</comment>
<dbReference type="InterPro" id="IPR023171">
    <property type="entry name" value="Na/H_antiporter_dom_sf"/>
</dbReference>
<feature type="transmembrane region" description="Helical" evidence="11">
    <location>
        <begin position="350"/>
        <end position="372"/>
    </location>
</feature>
<keyword evidence="6 11" id="KW-1133">Transmembrane helix</keyword>
<keyword evidence="2 11" id="KW-0813">Transport</keyword>
<comment type="catalytic activity">
    <reaction evidence="11">
        <text>Na(+)(in) + 2 H(+)(out) = Na(+)(out) + 2 H(+)(in)</text>
        <dbReference type="Rhea" id="RHEA:29251"/>
        <dbReference type="ChEBI" id="CHEBI:15378"/>
        <dbReference type="ChEBI" id="CHEBI:29101"/>
    </reaction>
</comment>
<dbReference type="InterPro" id="IPR004670">
    <property type="entry name" value="NhaA"/>
</dbReference>
<feature type="compositionally biased region" description="Low complexity" evidence="12">
    <location>
        <begin position="28"/>
        <end position="42"/>
    </location>
</feature>
<dbReference type="HAMAP" id="MF_01844">
    <property type="entry name" value="NhaA"/>
    <property type="match status" value="1"/>
</dbReference>
<sequence>MTSTPWSSRSEATLLRATSRRRTRPGGRSRLAVGEPGSLVGTSSGGGVELTRGPFVSFVRRIFPEPDEREASYLGDLFRKETVGGALALAAAVVGIVWANSAWGGSYQDLRHWELGPLDVEHWAADGALTLFFFVAGLELKRELVVGSLRRPADAAVPVAAAVCGVAVPALLYLAINANGGAMEGWAVPAATDIAFALAVLAVVGSNLPTALRAFLLTLAVVDDLIVIAIIAVFFTDSLDLAWLAVAVATLVLWAVLQRLRVSTPVLYVPLAMLAWWAVHECGVHATIAGVALGLLMRVRRDAAEEVSPAERVEHLLSPVSSGIAVPFFALVSAGVVLSGGGDLVRDPVVIGVVVGLVVGKPAGVLLGGWTVARFTHASLDPSIGWRDVVGVALLAGIGFTVSLLVSDLAFSGPERDAAKAAVLAGSVGSAVLGVLVLGHRDRFHATP</sequence>
<feature type="transmembrane region" description="Helical" evidence="11">
    <location>
        <begin position="186"/>
        <end position="208"/>
    </location>
</feature>
<feature type="transmembrane region" description="Helical" evidence="11">
    <location>
        <begin position="316"/>
        <end position="338"/>
    </location>
</feature>
<feature type="transmembrane region" description="Helical" evidence="11">
    <location>
        <begin position="215"/>
        <end position="235"/>
    </location>
</feature>
<evidence type="ECO:0000256" key="9">
    <source>
        <dbReference type="ARBA" id="ARBA00023136"/>
    </source>
</evidence>
<name>A0A930YM81_9ACTN</name>
<evidence type="ECO:0000256" key="6">
    <source>
        <dbReference type="ARBA" id="ARBA00022989"/>
    </source>
</evidence>
<feature type="transmembrane region" description="Helical" evidence="11">
    <location>
        <begin position="269"/>
        <end position="296"/>
    </location>
</feature>
<protein>
    <recommendedName>
        <fullName evidence="11">Na(+)/H(+) antiporter NhaA</fullName>
    </recommendedName>
    <alternativeName>
        <fullName evidence="11">Sodium/proton antiporter NhaA</fullName>
    </alternativeName>
</protein>
<feature type="region of interest" description="Disordered" evidence="12">
    <location>
        <begin position="1"/>
        <end position="45"/>
    </location>
</feature>
<keyword evidence="3 11" id="KW-0050">Antiport</keyword>
<dbReference type="GO" id="GO:0005886">
    <property type="term" value="C:plasma membrane"/>
    <property type="evidence" value="ECO:0007669"/>
    <property type="project" value="UniProtKB-SubCell"/>
</dbReference>
<evidence type="ECO:0000256" key="1">
    <source>
        <dbReference type="ARBA" id="ARBA00004429"/>
    </source>
</evidence>
<evidence type="ECO:0000256" key="8">
    <source>
        <dbReference type="ARBA" id="ARBA00023065"/>
    </source>
</evidence>
<dbReference type="PANTHER" id="PTHR30341">
    <property type="entry name" value="SODIUM ION/PROTON ANTIPORTER NHAA-RELATED"/>
    <property type="match status" value="1"/>
</dbReference>
<organism evidence="13 14">
    <name type="scientific">Nocardioides agariphilus</name>
    <dbReference type="NCBI Taxonomy" id="433664"/>
    <lineage>
        <taxon>Bacteria</taxon>
        <taxon>Bacillati</taxon>
        <taxon>Actinomycetota</taxon>
        <taxon>Actinomycetes</taxon>
        <taxon>Propionibacteriales</taxon>
        <taxon>Nocardioidaceae</taxon>
        <taxon>Nocardioides</taxon>
    </lineage>
</organism>
<dbReference type="Proteomes" id="UP000660668">
    <property type="component" value="Unassembled WGS sequence"/>
</dbReference>
<feature type="transmembrane region" description="Helical" evidence="11">
    <location>
        <begin position="83"/>
        <end position="103"/>
    </location>
</feature>
<keyword evidence="7 11" id="KW-0915">Sodium</keyword>
<keyword evidence="14" id="KW-1185">Reference proteome</keyword>
<dbReference type="NCBIfam" id="TIGR00773">
    <property type="entry name" value="NhaA"/>
    <property type="match status" value="1"/>
</dbReference>
<keyword evidence="5 11" id="KW-0812">Transmembrane</keyword>